<dbReference type="InterPro" id="IPR028090">
    <property type="entry name" value="JAB_dom_prok"/>
</dbReference>
<keyword evidence="5" id="KW-0482">Metalloprotease</keyword>
<evidence type="ECO:0000256" key="1">
    <source>
        <dbReference type="ARBA" id="ARBA00022670"/>
    </source>
</evidence>
<dbReference type="Gene3D" id="3.40.140.10">
    <property type="entry name" value="Cytidine Deaminase, domain 2"/>
    <property type="match status" value="1"/>
</dbReference>
<name>A0A3R9FGY1_9PSEU</name>
<protein>
    <recommendedName>
        <fullName evidence="6">JAB domain-containing protein</fullName>
    </recommendedName>
</protein>
<evidence type="ECO:0000256" key="3">
    <source>
        <dbReference type="ARBA" id="ARBA00022801"/>
    </source>
</evidence>
<dbReference type="AlphaFoldDB" id="A0A3R9FGY1"/>
<keyword evidence="1" id="KW-0645">Protease</keyword>
<dbReference type="Proteomes" id="UP000267081">
    <property type="component" value="Unassembled WGS sequence"/>
</dbReference>
<evidence type="ECO:0000256" key="4">
    <source>
        <dbReference type="ARBA" id="ARBA00022833"/>
    </source>
</evidence>
<dbReference type="Pfam" id="PF14464">
    <property type="entry name" value="Prok-JAB"/>
    <property type="match status" value="1"/>
</dbReference>
<evidence type="ECO:0000259" key="6">
    <source>
        <dbReference type="Pfam" id="PF14464"/>
    </source>
</evidence>
<keyword evidence="3" id="KW-0378">Hydrolase</keyword>
<dbReference type="GO" id="GO:0046872">
    <property type="term" value="F:metal ion binding"/>
    <property type="evidence" value="ECO:0007669"/>
    <property type="project" value="UniProtKB-KW"/>
</dbReference>
<keyword evidence="8" id="KW-1185">Reference proteome</keyword>
<dbReference type="RefSeq" id="WP_125314468.1">
    <property type="nucleotide sequence ID" value="NZ_RSEC01000060.1"/>
</dbReference>
<comment type="caution">
    <text evidence="7">The sequence shown here is derived from an EMBL/GenBank/DDBJ whole genome shotgun (WGS) entry which is preliminary data.</text>
</comment>
<evidence type="ECO:0000256" key="2">
    <source>
        <dbReference type="ARBA" id="ARBA00022723"/>
    </source>
</evidence>
<accession>A0A3R9FGY1</accession>
<evidence type="ECO:0000313" key="8">
    <source>
        <dbReference type="Proteomes" id="UP000267081"/>
    </source>
</evidence>
<dbReference type="EMBL" id="RSEC01000060">
    <property type="protein sequence ID" value="RSD10312.1"/>
    <property type="molecule type" value="Genomic_DNA"/>
</dbReference>
<dbReference type="SUPFAM" id="SSF102712">
    <property type="entry name" value="JAB1/MPN domain"/>
    <property type="match status" value="1"/>
</dbReference>
<reference evidence="7 8" key="1">
    <citation type="submission" date="2018-12" db="EMBL/GenBank/DDBJ databases">
        <title>Amycolatopsis eburnea sp. nov. actinomycete associate with arbuscular mycorrhiza fungal spore.</title>
        <authorList>
            <person name="Lumyong S."/>
            <person name="Chaiya L."/>
        </authorList>
    </citation>
    <scope>NUCLEOTIDE SEQUENCE [LARGE SCALE GENOMIC DNA]</scope>
    <source>
        <strain evidence="7 8">GLM-1</strain>
    </source>
</reference>
<organism evidence="7 8">
    <name type="scientific">Amycolatopsis eburnea</name>
    <dbReference type="NCBI Taxonomy" id="2267691"/>
    <lineage>
        <taxon>Bacteria</taxon>
        <taxon>Bacillati</taxon>
        <taxon>Actinomycetota</taxon>
        <taxon>Actinomycetes</taxon>
        <taxon>Pseudonocardiales</taxon>
        <taxon>Pseudonocardiaceae</taxon>
        <taxon>Amycolatopsis</taxon>
    </lineage>
</organism>
<dbReference type="GO" id="GO:0008237">
    <property type="term" value="F:metallopeptidase activity"/>
    <property type="evidence" value="ECO:0007669"/>
    <property type="project" value="UniProtKB-KW"/>
</dbReference>
<keyword evidence="4" id="KW-0862">Zinc</keyword>
<evidence type="ECO:0000313" key="7">
    <source>
        <dbReference type="EMBL" id="RSD10312.1"/>
    </source>
</evidence>
<proteinExistence type="predicted"/>
<sequence>MTPLAKVLEVAPDVLATIGEAAGAAHPCETGGLLLGWWDDGQVVVRHAIEVQDPEATHTSWVRVESTAQAALEKALDRLPHPWLGYVGDWHSHPAACGASSQDITSIQHASDQYEQPLVLLVHRADDLVEAVVTESAKHALMHGLLSETLEKESS</sequence>
<dbReference type="OrthoDB" id="3375485at2"/>
<evidence type="ECO:0000256" key="5">
    <source>
        <dbReference type="ARBA" id="ARBA00023049"/>
    </source>
</evidence>
<dbReference type="GO" id="GO:0006508">
    <property type="term" value="P:proteolysis"/>
    <property type="evidence" value="ECO:0007669"/>
    <property type="project" value="UniProtKB-KW"/>
</dbReference>
<keyword evidence="2" id="KW-0479">Metal-binding</keyword>
<gene>
    <name evidence="7" type="ORF">EIY87_36125</name>
</gene>
<feature type="domain" description="JAB" evidence="6">
    <location>
        <begin position="13"/>
        <end position="109"/>
    </location>
</feature>